<dbReference type="Proteomes" id="UP001321473">
    <property type="component" value="Unassembled WGS sequence"/>
</dbReference>
<dbReference type="SUPFAM" id="SSF52047">
    <property type="entry name" value="RNI-like"/>
    <property type="match status" value="2"/>
</dbReference>
<dbReference type="EMBL" id="JARKHS020029699">
    <property type="protein sequence ID" value="KAK8762911.1"/>
    <property type="molecule type" value="Genomic_DNA"/>
</dbReference>
<dbReference type="InterPro" id="IPR001810">
    <property type="entry name" value="F-box_dom"/>
</dbReference>
<gene>
    <name evidence="2" type="ORF">V5799_034479</name>
</gene>
<feature type="domain" description="F-box" evidence="1">
    <location>
        <begin position="8"/>
        <end position="54"/>
    </location>
</feature>
<name>A0AAQ4DKC1_AMBAM</name>
<protein>
    <recommendedName>
        <fullName evidence="1">F-box domain-containing protein</fullName>
    </recommendedName>
</protein>
<proteinExistence type="predicted"/>
<sequence length="633" mass="71221">MTQSPGASTSIGPFPTSLWKNIFRHLDGGSLVAVAMASRSLKKIALQADLVRNLTFSPDTDELTLQRFLRAKRSHRVRQLRFTNCLVLPPNILLGFAETCEYLQELHCVNCVVEPCELFGLVAMKLKRLRQLEWSIHDAHFYASPIGESVAEIATCQKSLELKIKAMYVELVATTTHAYLLELILERCPKLQHLHVHAVRKQTDDEHSNAVCKELMRHRPAGLTTFTYTSEWVPAPGPPAPPVTPGRWKPRPIFRAEGIIWGNICYNLKLQSCSFVSFDDVLQQKVSLRGVQQAIVVVEADSQAPSRLHGATSRPEYWKDVRSLSLVLQPPNGLLFPRGAVALRCYRYPMHLFFKICVSNITELNLTSFHFNCDVDGSFIVGSALPKLRALALAPCGVTNIEALKFLARGCENLEELDIRSERDSNGECPCESCETPLSFFSADFLRLHRRTKLRRLVLDETMKLSSLTLLQECRVVELRLSLDSFPAEISEAPVFYGTLRHLLHSNTRLRSLTLEARTVPLDHRFLASALAELTTLRKLCFLSGATATVDVAVSFVKKMEAMLPLLEMLHLHYMTARPAFRAVTWIRQRDCVWGWLGNGEPQPSAGVFLHHRPCIGCSRSTFIGLAKPHNHD</sequence>
<accession>A0AAQ4DKC1</accession>
<dbReference type="GO" id="GO:0031146">
    <property type="term" value="P:SCF-dependent proteasomal ubiquitin-dependent protein catabolic process"/>
    <property type="evidence" value="ECO:0007669"/>
    <property type="project" value="TreeGrafter"/>
</dbReference>
<comment type="caution">
    <text evidence="2">The sequence shown here is derived from an EMBL/GenBank/DDBJ whole genome shotgun (WGS) entry which is preliminary data.</text>
</comment>
<keyword evidence="3" id="KW-1185">Reference proteome</keyword>
<evidence type="ECO:0000313" key="2">
    <source>
        <dbReference type="EMBL" id="KAK8762911.1"/>
    </source>
</evidence>
<dbReference type="PROSITE" id="PS50181">
    <property type="entry name" value="FBOX"/>
    <property type="match status" value="1"/>
</dbReference>
<organism evidence="2 3">
    <name type="scientific">Amblyomma americanum</name>
    <name type="common">Lone star tick</name>
    <dbReference type="NCBI Taxonomy" id="6943"/>
    <lineage>
        <taxon>Eukaryota</taxon>
        <taxon>Metazoa</taxon>
        <taxon>Ecdysozoa</taxon>
        <taxon>Arthropoda</taxon>
        <taxon>Chelicerata</taxon>
        <taxon>Arachnida</taxon>
        <taxon>Acari</taxon>
        <taxon>Parasitiformes</taxon>
        <taxon>Ixodida</taxon>
        <taxon>Ixodoidea</taxon>
        <taxon>Ixodidae</taxon>
        <taxon>Amblyomminae</taxon>
        <taxon>Amblyomma</taxon>
    </lineage>
</organism>
<reference evidence="2 3" key="1">
    <citation type="journal article" date="2023" name="Arcadia Sci">
        <title>De novo assembly of a long-read Amblyomma americanum tick genome.</title>
        <authorList>
            <person name="Chou S."/>
            <person name="Poskanzer K.E."/>
            <person name="Rollins M."/>
            <person name="Thuy-Boun P.S."/>
        </authorList>
    </citation>
    <scope>NUCLEOTIDE SEQUENCE [LARGE SCALE GENOMIC DNA]</scope>
    <source>
        <strain evidence="2">F_SG_1</strain>
        <tissue evidence="2">Salivary glands</tissue>
    </source>
</reference>
<dbReference type="InterPro" id="IPR032675">
    <property type="entry name" value="LRR_dom_sf"/>
</dbReference>
<dbReference type="AlphaFoldDB" id="A0AAQ4DKC1"/>
<evidence type="ECO:0000313" key="3">
    <source>
        <dbReference type="Proteomes" id="UP001321473"/>
    </source>
</evidence>
<dbReference type="GO" id="GO:0019005">
    <property type="term" value="C:SCF ubiquitin ligase complex"/>
    <property type="evidence" value="ECO:0007669"/>
    <property type="project" value="TreeGrafter"/>
</dbReference>
<evidence type="ECO:0000259" key="1">
    <source>
        <dbReference type="PROSITE" id="PS50181"/>
    </source>
</evidence>
<dbReference type="Gene3D" id="3.80.10.10">
    <property type="entry name" value="Ribonuclease Inhibitor"/>
    <property type="match status" value="2"/>
</dbReference>
<dbReference type="PANTHER" id="PTHR13318">
    <property type="entry name" value="PARTNER OF PAIRED, ISOFORM B-RELATED"/>
    <property type="match status" value="1"/>
</dbReference>